<dbReference type="RefSeq" id="WP_209452782.1">
    <property type="nucleotide sequence ID" value="NZ_JAGGLT010000002.1"/>
</dbReference>
<reference evidence="1" key="1">
    <citation type="submission" date="2021-03" db="EMBL/GenBank/DDBJ databases">
        <title>Genomic Encyclopedia of Type Strains, Phase IV (KMG-IV): sequencing the most valuable type-strain genomes for metagenomic binning, comparative biology and taxonomic classification.</title>
        <authorList>
            <person name="Goeker M."/>
        </authorList>
    </citation>
    <scope>NUCLEOTIDE SEQUENCE</scope>
    <source>
        <strain evidence="1">DSM 101588</strain>
    </source>
</reference>
<keyword evidence="1" id="KW-0689">Ribosomal protein</keyword>
<accession>A0ABS4NCU9</accession>
<dbReference type="Proteomes" id="UP001166402">
    <property type="component" value="Unassembled WGS sequence"/>
</dbReference>
<name>A0ABS4NCU9_9THEO</name>
<keyword evidence="2" id="KW-1185">Reference proteome</keyword>
<keyword evidence="1" id="KW-0687">Ribonucleoprotein</keyword>
<evidence type="ECO:0000313" key="1">
    <source>
        <dbReference type="EMBL" id="MBP2070810.1"/>
    </source>
</evidence>
<proteinExistence type="predicted"/>
<dbReference type="EMBL" id="JAGGLT010000002">
    <property type="protein sequence ID" value="MBP2070810.1"/>
    <property type="molecule type" value="Genomic_DNA"/>
</dbReference>
<dbReference type="GO" id="GO:0005840">
    <property type="term" value="C:ribosome"/>
    <property type="evidence" value="ECO:0007669"/>
    <property type="project" value="UniProtKB-KW"/>
</dbReference>
<evidence type="ECO:0000313" key="2">
    <source>
        <dbReference type="Proteomes" id="UP001166402"/>
    </source>
</evidence>
<gene>
    <name evidence="1" type="ORF">J2Z80_000308</name>
</gene>
<comment type="caution">
    <text evidence="1">The sequence shown here is derived from an EMBL/GenBank/DDBJ whole genome shotgun (WGS) entry which is preliminary data.</text>
</comment>
<protein>
    <submittedName>
        <fullName evidence="1">Ribosomal protein S27E</fullName>
    </submittedName>
</protein>
<sequence length="60" mass="7218">MSNKTVNLGHADKPVCPKCGKRDYDIIDYNVSDKQELGMYWFKVRCKNCKQKFKYYKDFE</sequence>
<organism evidence="1 2">
    <name type="scientific">Thermoanaerobacterium butyriciformans</name>
    <dbReference type="NCBI Taxonomy" id="1702242"/>
    <lineage>
        <taxon>Bacteria</taxon>
        <taxon>Bacillati</taxon>
        <taxon>Bacillota</taxon>
        <taxon>Clostridia</taxon>
        <taxon>Thermoanaerobacterales</taxon>
        <taxon>Thermoanaerobacteraceae</taxon>
        <taxon>Thermoanaerobacterium</taxon>
    </lineage>
</organism>